<dbReference type="EMBL" id="GEBQ01024215">
    <property type="protein sequence ID" value="JAT15762.1"/>
    <property type="molecule type" value="Transcribed_RNA"/>
</dbReference>
<reference evidence="2" key="1">
    <citation type="submission" date="2015-11" db="EMBL/GenBank/DDBJ databases">
        <title>De novo transcriptome assembly of four potential Pierce s Disease insect vectors from Arizona vineyards.</title>
        <authorList>
            <person name="Tassone E.E."/>
        </authorList>
    </citation>
    <scope>NUCLEOTIDE SEQUENCE</scope>
</reference>
<feature type="compositionally biased region" description="Low complexity" evidence="1">
    <location>
        <begin position="8"/>
        <end position="18"/>
    </location>
</feature>
<dbReference type="AlphaFoldDB" id="A0A1B6KWB2"/>
<feature type="compositionally biased region" description="Pro residues" evidence="1">
    <location>
        <begin position="27"/>
        <end position="40"/>
    </location>
</feature>
<evidence type="ECO:0000256" key="1">
    <source>
        <dbReference type="SAM" id="MobiDB-lite"/>
    </source>
</evidence>
<evidence type="ECO:0000313" key="2">
    <source>
        <dbReference type="EMBL" id="JAT15762.1"/>
    </source>
</evidence>
<accession>A0A1B6KWB2</accession>
<protein>
    <submittedName>
        <fullName evidence="2">Uncharacterized protein</fullName>
    </submittedName>
</protein>
<name>A0A1B6KWB2_9HEMI</name>
<sequence length="247" mass="28285">MADEENTEQPGEGAAEGEQPAEEANIEPPPAAGEAPPAPIGPMQDLDKIITETKDIVVEHQAHINEQKKTLATMTFMLNRITSSLVTYKEHYDNLFSFLYHHEIKQSEWFRRYWRELPVYGDYAEVFPEAPEAMELDGVDHPLAKSTVQQLYQDVVNNIYAGGIIVKAQKGLGKDIHNRMEMKRKAAEEQLVSMEPWLQVFSTELKNEDRMNDQVFEIASLVEFLKTDNKPSEPLKLDLRKDTPKDW</sequence>
<organism evidence="2">
    <name type="scientific">Graphocephala atropunctata</name>
    <dbReference type="NCBI Taxonomy" id="36148"/>
    <lineage>
        <taxon>Eukaryota</taxon>
        <taxon>Metazoa</taxon>
        <taxon>Ecdysozoa</taxon>
        <taxon>Arthropoda</taxon>
        <taxon>Hexapoda</taxon>
        <taxon>Insecta</taxon>
        <taxon>Pterygota</taxon>
        <taxon>Neoptera</taxon>
        <taxon>Paraneoptera</taxon>
        <taxon>Hemiptera</taxon>
        <taxon>Auchenorrhyncha</taxon>
        <taxon>Membracoidea</taxon>
        <taxon>Cicadellidae</taxon>
        <taxon>Cicadellinae</taxon>
        <taxon>Cicadellini</taxon>
        <taxon>Graphocephala</taxon>
    </lineage>
</organism>
<feature type="region of interest" description="Disordered" evidence="1">
    <location>
        <begin position="1"/>
        <end position="44"/>
    </location>
</feature>
<gene>
    <name evidence="2" type="ORF">g.4576</name>
</gene>
<proteinExistence type="predicted"/>